<dbReference type="Proteomes" id="UP000310066">
    <property type="component" value="Unassembled WGS sequence"/>
</dbReference>
<feature type="compositionally biased region" description="Polar residues" evidence="9">
    <location>
        <begin position="126"/>
        <end position="149"/>
    </location>
</feature>
<feature type="region of interest" description="Disordered" evidence="9">
    <location>
        <begin position="317"/>
        <end position="339"/>
    </location>
</feature>
<evidence type="ECO:0000256" key="3">
    <source>
        <dbReference type="ARBA" id="ARBA00006922"/>
    </source>
</evidence>
<accession>A0A4U0U793</accession>
<sequence>MQSTQPQPPMPTRRVLADVSPNLKAAPSHAQAIKGNTKHTAVVPSPLKRSVTAMVGELEDGKGLTYLKRRRLGGEETLSRVEEKAAEGVRRGSVTRSVFGSTGSPDREPTLQRSNIPTLLPPATMEPSTITFPPSEPSPTEANTPSDPGNDNAEDDRAPTHSVDSNEVGHASFSDLINYDPSSQVQTQQQKSSQLTALKSPTSRAEVLKLRLRVAMYKVRTNQVHVSSTDLQVLISVKQRQSRGEMSQGEGPERATIEAVEEAVAELRREAQALLLRPHNANTRLLPSLLAAPVLLPTAQTNSLVFKPLLPSSPLPVSRSPAKHVTPNSQTRVGQLPVFRSPDPTARLGRWWEADREQELTSSVVKGRVAESLIGLRGAA</sequence>
<gene>
    <name evidence="10" type="ORF">B0A54_14485</name>
</gene>
<evidence type="ECO:0000256" key="7">
    <source>
        <dbReference type="ARBA" id="ARBA00023163"/>
    </source>
</evidence>
<keyword evidence="7" id="KW-0804">Transcription</keyword>
<name>A0A4U0U793_9PEZI</name>
<evidence type="ECO:0000313" key="10">
    <source>
        <dbReference type="EMBL" id="TKA30877.1"/>
    </source>
</evidence>
<organism evidence="10 11">
    <name type="scientific">Friedmanniomyces endolithicus</name>
    <dbReference type="NCBI Taxonomy" id="329885"/>
    <lineage>
        <taxon>Eukaryota</taxon>
        <taxon>Fungi</taxon>
        <taxon>Dikarya</taxon>
        <taxon>Ascomycota</taxon>
        <taxon>Pezizomycotina</taxon>
        <taxon>Dothideomycetes</taxon>
        <taxon>Dothideomycetidae</taxon>
        <taxon>Mycosphaerellales</taxon>
        <taxon>Teratosphaeriaceae</taxon>
        <taxon>Friedmanniomyces</taxon>
    </lineage>
</organism>
<evidence type="ECO:0000313" key="11">
    <source>
        <dbReference type="Proteomes" id="UP000310066"/>
    </source>
</evidence>
<dbReference type="AlphaFoldDB" id="A0A4U0U793"/>
<evidence type="ECO:0000256" key="8">
    <source>
        <dbReference type="ARBA" id="ARBA00023242"/>
    </source>
</evidence>
<proteinExistence type="inferred from homology"/>
<dbReference type="EMBL" id="NAJP01000099">
    <property type="protein sequence ID" value="TKA30877.1"/>
    <property type="molecule type" value="Genomic_DNA"/>
</dbReference>
<reference evidence="10 11" key="1">
    <citation type="submission" date="2017-03" db="EMBL/GenBank/DDBJ databases">
        <title>Genomes of endolithic fungi from Antarctica.</title>
        <authorList>
            <person name="Coleine C."/>
            <person name="Masonjones S."/>
            <person name="Stajich J.E."/>
        </authorList>
    </citation>
    <scope>NUCLEOTIDE SEQUENCE [LARGE SCALE GENOMIC DNA]</scope>
    <source>
        <strain evidence="10 11">CCFEE 5311</strain>
    </source>
</reference>
<comment type="subcellular location">
    <subcellularLocation>
        <location evidence="2">Cytoplasm</location>
    </subcellularLocation>
    <subcellularLocation>
        <location evidence="1">Nucleus</location>
    </subcellularLocation>
</comment>
<dbReference type="STRING" id="329885.A0A4U0U793"/>
<comment type="caution">
    <text evidence="10">The sequence shown here is derived from an EMBL/GenBank/DDBJ whole genome shotgun (WGS) entry which is preliminary data.</text>
</comment>
<dbReference type="Pfam" id="PF08528">
    <property type="entry name" value="Whi5"/>
    <property type="match status" value="1"/>
</dbReference>
<feature type="compositionally biased region" description="Basic and acidic residues" evidence="9">
    <location>
        <begin position="72"/>
        <end position="90"/>
    </location>
</feature>
<dbReference type="GO" id="GO:0005634">
    <property type="term" value="C:nucleus"/>
    <property type="evidence" value="ECO:0007669"/>
    <property type="project" value="UniProtKB-SubCell"/>
</dbReference>
<evidence type="ECO:0000256" key="9">
    <source>
        <dbReference type="SAM" id="MobiDB-lite"/>
    </source>
</evidence>
<evidence type="ECO:0000256" key="6">
    <source>
        <dbReference type="ARBA" id="ARBA00023015"/>
    </source>
</evidence>
<keyword evidence="6" id="KW-0805">Transcription regulation</keyword>
<evidence type="ECO:0000256" key="5">
    <source>
        <dbReference type="ARBA" id="ARBA00022491"/>
    </source>
</evidence>
<evidence type="ECO:0000256" key="1">
    <source>
        <dbReference type="ARBA" id="ARBA00004123"/>
    </source>
</evidence>
<keyword evidence="4" id="KW-0963">Cytoplasm</keyword>
<feature type="compositionally biased region" description="Low complexity" evidence="9">
    <location>
        <begin position="182"/>
        <end position="200"/>
    </location>
</feature>
<dbReference type="InterPro" id="IPR013734">
    <property type="entry name" value="TF_Nrm1/Whi5"/>
</dbReference>
<dbReference type="OrthoDB" id="5345625at2759"/>
<comment type="similarity">
    <text evidence="3">Belongs to the WHI5/NRM1 family.</text>
</comment>
<evidence type="ECO:0000256" key="2">
    <source>
        <dbReference type="ARBA" id="ARBA00004496"/>
    </source>
</evidence>
<protein>
    <submittedName>
        <fullName evidence="10">Uncharacterized protein</fullName>
    </submittedName>
</protein>
<evidence type="ECO:0000256" key="4">
    <source>
        <dbReference type="ARBA" id="ARBA00022490"/>
    </source>
</evidence>
<dbReference type="GO" id="GO:0005737">
    <property type="term" value="C:cytoplasm"/>
    <property type="evidence" value="ECO:0007669"/>
    <property type="project" value="UniProtKB-SubCell"/>
</dbReference>
<feature type="region of interest" description="Disordered" evidence="9">
    <location>
        <begin position="71"/>
        <end position="202"/>
    </location>
</feature>
<keyword evidence="5" id="KW-0678">Repressor</keyword>
<keyword evidence="8" id="KW-0539">Nucleus</keyword>
<feature type="compositionally biased region" description="Polar residues" evidence="9">
    <location>
        <begin position="94"/>
        <end position="104"/>
    </location>
</feature>